<evidence type="ECO:0000313" key="3">
    <source>
        <dbReference type="EMBL" id="SEM18261.1"/>
    </source>
</evidence>
<keyword evidence="1" id="KW-0732">Signal</keyword>
<evidence type="ECO:0000313" key="4">
    <source>
        <dbReference type="Proteomes" id="UP000183015"/>
    </source>
</evidence>
<evidence type="ECO:0000259" key="2">
    <source>
        <dbReference type="Pfam" id="PF13473"/>
    </source>
</evidence>
<protein>
    <submittedName>
        <fullName evidence="3">Plastocyanin</fullName>
    </submittedName>
</protein>
<dbReference type="EMBL" id="FOAZ01000020">
    <property type="protein sequence ID" value="SEM18261.1"/>
    <property type="molecule type" value="Genomic_DNA"/>
</dbReference>
<dbReference type="STRING" id="235985.SAMN05414137_12022"/>
<name>A0A1H7W9U5_STRJI</name>
<feature type="signal peptide" evidence="1">
    <location>
        <begin position="1"/>
        <end position="27"/>
    </location>
</feature>
<dbReference type="PANTHER" id="PTHR36507">
    <property type="entry name" value="BLL1555 PROTEIN"/>
    <property type="match status" value="1"/>
</dbReference>
<sequence>MPRSRTRLTVALVAALLAAASAGCSSASTSVSAPASAASVTSAAPSGQARIVIANFAYQPADLTVAPGQLVTVTNHDSTAHTLTATGAHGFDTGKIAAGASGTFTAPTTPGSYPYICTIHPFMHGTLTVRQ</sequence>
<dbReference type="PROSITE" id="PS51257">
    <property type="entry name" value="PROKAR_LIPOPROTEIN"/>
    <property type="match status" value="1"/>
</dbReference>
<dbReference type="PANTHER" id="PTHR36507:SF1">
    <property type="entry name" value="BLL1555 PROTEIN"/>
    <property type="match status" value="1"/>
</dbReference>
<gene>
    <name evidence="3" type="ORF">SAMN05414137_12022</name>
</gene>
<evidence type="ECO:0000256" key="1">
    <source>
        <dbReference type="SAM" id="SignalP"/>
    </source>
</evidence>
<feature type="chain" id="PRO_5010371091" evidence="1">
    <location>
        <begin position="28"/>
        <end position="131"/>
    </location>
</feature>
<dbReference type="Proteomes" id="UP000183015">
    <property type="component" value="Unassembled WGS sequence"/>
</dbReference>
<organism evidence="3 4">
    <name type="scientific">Streptacidiphilus jiangxiensis</name>
    <dbReference type="NCBI Taxonomy" id="235985"/>
    <lineage>
        <taxon>Bacteria</taxon>
        <taxon>Bacillati</taxon>
        <taxon>Actinomycetota</taxon>
        <taxon>Actinomycetes</taxon>
        <taxon>Kitasatosporales</taxon>
        <taxon>Streptomycetaceae</taxon>
        <taxon>Streptacidiphilus</taxon>
    </lineage>
</organism>
<dbReference type="InterPro" id="IPR028096">
    <property type="entry name" value="EfeO_Cupredoxin"/>
</dbReference>
<dbReference type="Gene3D" id="2.60.40.420">
    <property type="entry name" value="Cupredoxins - blue copper proteins"/>
    <property type="match status" value="1"/>
</dbReference>
<dbReference type="RefSeq" id="WP_082014973.1">
    <property type="nucleotide sequence ID" value="NZ_BBPN01000011.1"/>
</dbReference>
<dbReference type="Pfam" id="PF13473">
    <property type="entry name" value="Cupredoxin_1"/>
    <property type="match status" value="1"/>
</dbReference>
<dbReference type="InterPro" id="IPR008972">
    <property type="entry name" value="Cupredoxin"/>
</dbReference>
<reference evidence="4" key="1">
    <citation type="submission" date="2016-10" db="EMBL/GenBank/DDBJ databases">
        <authorList>
            <person name="Varghese N."/>
        </authorList>
    </citation>
    <scope>NUCLEOTIDE SEQUENCE [LARGE SCALE GENOMIC DNA]</scope>
    <source>
        <strain evidence="4">DSM 45096 / BCRC 16803 / CGMCC 4.1857 / CIP 109030 / JCM 12277 / KCTC 19219 / NBRC 100920 / 33214</strain>
    </source>
</reference>
<accession>A0A1H7W9U5</accession>
<feature type="domain" description="EfeO-type cupredoxin-like" evidence="2">
    <location>
        <begin position="33"/>
        <end position="129"/>
    </location>
</feature>
<dbReference type="InterPro" id="IPR052721">
    <property type="entry name" value="ET_Amicyanin"/>
</dbReference>
<proteinExistence type="predicted"/>
<dbReference type="AlphaFoldDB" id="A0A1H7W9U5"/>
<dbReference type="SUPFAM" id="SSF49503">
    <property type="entry name" value="Cupredoxins"/>
    <property type="match status" value="1"/>
</dbReference>
<dbReference type="OrthoDB" id="574459at2"/>
<dbReference type="eggNOG" id="COG3794">
    <property type="taxonomic scope" value="Bacteria"/>
</dbReference>
<keyword evidence="4" id="KW-1185">Reference proteome</keyword>